<organism evidence="1 2">
    <name type="scientific">Parabacteroides faecis</name>
    <dbReference type="NCBI Taxonomy" id="1217282"/>
    <lineage>
        <taxon>Bacteria</taxon>
        <taxon>Pseudomonadati</taxon>
        <taxon>Bacteroidota</taxon>
        <taxon>Bacteroidia</taxon>
        <taxon>Bacteroidales</taxon>
        <taxon>Tannerellaceae</taxon>
        <taxon>Parabacteroides</taxon>
    </lineage>
</organism>
<evidence type="ECO:0000313" key="1">
    <source>
        <dbReference type="EMBL" id="MBB4620171.1"/>
    </source>
</evidence>
<dbReference type="RefSeq" id="WP_183668183.1">
    <property type="nucleotide sequence ID" value="NZ_BMPB01000006.1"/>
</dbReference>
<sequence length="79" mass="9028">MTTMEIEARKALLIREILADINSEEAIRKLQELVHKLKGESSYTMPSSLLKEYMAQAEKEDEAGLSITSDELDKEIQSW</sequence>
<comment type="caution">
    <text evidence="1">The sequence shown here is derived from an EMBL/GenBank/DDBJ whole genome shotgun (WGS) entry which is preliminary data.</text>
</comment>
<evidence type="ECO:0000313" key="2">
    <source>
        <dbReference type="Proteomes" id="UP000533637"/>
    </source>
</evidence>
<dbReference type="EMBL" id="JACHOC010000001">
    <property type="protein sequence ID" value="MBB4620171.1"/>
    <property type="molecule type" value="Genomic_DNA"/>
</dbReference>
<proteinExistence type="predicted"/>
<reference evidence="1 2" key="1">
    <citation type="submission" date="2020-08" db="EMBL/GenBank/DDBJ databases">
        <title>Genomic Encyclopedia of Type Strains, Phase IV (KMG-IV): sequencing the most valuable type-strain genomes for metagenomic binning, comparative biology and taxonomic classification.</title>
        <authorList>
            <person name="Goeker M."/>
        </authorList>
    </citation>
    <scope>NUCLEOTIDE SEQUENCE [LARGE SCALE GENOMIC DNA]</scope>
    <source>
        <strain evidence="1 2">DSM 102983</strain>
    </source>
</reference>
<name>A0ABR6KFG3_9BACT</name>
<keyword evidence="2" id="KW-1185">Reference proteome</keyword>
<protein>
    <submittedName>
        <fullName evidence="1">Uncharacterized protein</fullName>
    </submittedName>
</protein>
<gene>
    <name evidence="1" type="ORF">GGQ57_000045</name>
</gene>
<accession>A0ABR6KFG3</accession>
<dbReference type="Proteomes" id="UP000533637">
    <property type="component" value="Unassembled WGS sequence"/>
</dbReference>